<dbReference type="RefSeq" id="WP_050018789.1">
    <property type="nucleotide sequence ID" value="NZ_DBFYTC010000099.1"/>
</dbReference>
<comment type="caution">
    <text evidence="2">The sequence shown here is derived from an EMBL/GenBank/DDBJ whole genome shotgun (WGS) entry which is preliminary data.</text>
</comment>
<organism evidence="2 3">
    <name type="scientific">Eisenbergiella tayi</name>
    <dbReference type="NCBI Taxonomy" id="1432052"/>
    <lineage>
        <taxon>Bacteria</taxon>
        <taxon>Bacillati</taxon>
        <taxon>Bacillota</taxon>
        <taxon>Clostridia</taxon>
        <taxon>Lachnospirales</taxon>
        <taxon>Lachnospiraceae</taxon>
        <taxon>Eisenbergiella</taxon>
    </lineage>
</organism>
<accession>A0A1E3ASH4</accession>
<dbReference type="PANTHER" id="PTHR11575">
    <property type="entry name" value="5'-NUCLEOTIDASE-RELATED"/>
    <property type="match status" value="1"/>
</dbReference>
<dbReference type="Pfam" id="PF02872">
    <property type="entry name" value="5_nucleotid_C"/>
    <property type="match status" value="1"/>
</dbReference>
<dbReference type="InterPro" id="IPR008334">
    <property type="entry name" value="5'-Nucleotdase_C"/>
</dbReference>
<sequence length="647" mass="71532">MIRSAARRIMGMVTAILLLSALSGCSRQEPEEKVVIRILYSNNFKRVEELVESVYDDIDLQIEISPYSSEQLRRLDRGVGPELVISPQPDSNLVKKYLLDISDTKASAAYDGTIMNALKLEGKTYLLPLPGVYSGYIVNETLFERAGLAMPANNTELVSALAELKEKGLGLGEDNINFSIMSDYNTSVGMFYVGYMVPDFLGTVEGMKWLADFTDKKAAFTGVWEKSFALSDALVEAGVMDPEAISLQRNSILCHQRLVQGTLAAAFGDSALYYECVADNRKAAEEGTAEAYTYRMYPLLSDEGNEPWFLFSPSALLGVNNAISEEKQDACRRILELLSTPEGQEALMEDMGTGMSCLTDYRQREDLIPYGVEEYVESGYIYNVLFPSKTVEYLGGYVRKVMNEKCTVEEALQAIDRFYCEGTDESSYDFSVIGTVSRDLLLENFNVRFMETELGNFIADCVAEASGAPIAVVNGGGIRASFYQGVVYGGDIAVVCPFDNQVIILEMDGQTLWDMLENGLSTCTEEFPGGRFLQISGLNYIFDSSKPAGNRLVSVTLPDGKALDRNESYQVAVTDYMAGARSYAEGNGDGYTMLNFYDDSVPKGSVTLIKETGLLYRDALALYFERHRDTAVDVQLEGRITDLAQEK</sequence>
<dbReference type="InterPro" id="IPR006059">
    <property type="entry name" value="SBP"/>
</dbReference>
<dbReference type="EMBL" id="MCGI01000002">
    <property type="protein sequence ID" value="ODM11657.1"/>
    <property type="molecule type" value="Genomic_DNA"/>
</dbReference>
<dbReference type="GO" id="GO:0009166">
    <property type="term" value="P:nucleotide catabolic process"/>
    <property type="evidence" value="ECO:0007669"/>
    <property type="project" value="InterPro"/>
</dbReference>
<proteinExistence type="predicted"/>
<dbReference type="Proteomes" id="UP000095003">
    <property type="component" value="Unassembled WGS sequence"/>
</dbReference>
<dbReference type="PROSITE" id="PS51257">
    <property type="entry name" value="PROKAR_LIPOPROTEIN"/>
    <property type="match status" value="1"/>
</dbReference>
<gene>
    <name evidence="2" type="primary">yfkN_2</name>
    <name evidence="2" type="ORF">BEH84_02272</name>
</gene>
<dbReference type="InterPro" id="IPR006179">
    <property type="entry name" value="5_nucleotidase/apyrase"/>
</dbReference>
<dbReference type="SUPFAM" id="SSF55816">
    <property type="entry name" value="5'-nucleotidase (syn. UDP-sugar hydrolase), C-terminal domain"/>
    <property type="match status" value="1"/>
</dbReference>
<dbReference type="Gene3D" id="3.90.780.10">
    <property type="entry name" value="5'-Nucleotidase, C-terminal domain"/>
    <property type="match status" value="1"/>
</dbReference>
<protein>
    <submittedName>
        <fullName evidence="2">Trifunctional nucleotide phosphoesterase protein YfkN</fullName>
    </submittedName>
</protein>
<dbReference type="GeneID" id="93300738"/>
<evidence type="ECO:0000313" key="2">
    <source>
        <dbReference type="EMBL" id="ODM11657.1"/>
    </source>
</evidence>
<feature type="domain" description="5'-Nucleotidase C-terminal" evidence="1">
    <location>
        <begin position="432"/>
        <end position="579"/>
    </location>
</feature>
<evidence type="ECO:0000259" key="1">
    <source>
        <dbReference type="Pfam" id="PF02872"/>
    </source>
</evidence>
<dbReference type="SUPFAM" id="SSF53850">
    <property type="entry name" value="Periplasmic binding protein-like II"/>
    <property type="match status" value="1"/>
</dbReference>
<dbReference type="InterPro" id="IPR036907">
    <property type="entry name" value="5'-Nucleotdase_C_sf"/>
</dbReference>
<evidence type="ECO:0000313" key="3">
    <source>
        <dbReference type="Proteomes" id="UP000095003"/>
    </source>
</evidence>
<dbReference type="GO" id="GO:0016787">
    <property type="term" value="F:hydrolase activity"/>
    <property type="evidence" value="ECO:0007669"/>
    <property type="project" value="InterPro"/>
</dbReference>
<reference evidence="2 3" key="1">
    <citation type="submission" date="2016-07" db="EMBL/GenBank/DDBJ databases">
        <title>Characterization of isolates of Eisenbergiella tayi derived from blood cultures, using whole genome sequencing.</title>
        <authorList>
            <person name="Burdz T."/>
            <person name="Wiebe D."/>
            <person name="Huynh C."/>
            <person name="Bernard K."/>
        </authorList>
    </citation>
    <scope>NUCLEOTIDE SEQUENCE [LARGE SCALE GENOMIC DNA]</scope>
    <source>
        <strain evidence="2 3">NML 120489</strain>
    </source>
</reference>
<dbReference type="PANTHER" id="PTHR11575:SF24">
    <property type="entry name" value="5'-NUCLEOTIDASE"/>
    <property type="match status" value="1"/>
</dbReference>
<dbReference type="Gene3D" id="3.40.190.10">
    <property type="entry name" value="Periplasmic binding protein-like II"/>
    <property type="match status" value="2"/>
</dbReference>
<dbReference type="PATRIC" id="fig|1432052.3.peg.2506"/>
<name>A0A1E3ASH4_9FIRM</name>
<dbReference type="AlphaFoldDB" id="A0A1E3ASH4"/>
<dbReference type="Pfam" id="PF13416">
    <property type="entry name" value="SBP_bac_8"/>
    <property type="match status" value="1"/>
</dbReference>